<name>A0A210QRB5_MIZYE</name>
<dbReference type="GO" id="GO:0006898">
    <property type="term" value="P:receptor-mediated endocytosis"/>
    <property type="evidence" value="ECO:0007669"/>
    <property type="project" value="TreeGrafter"/>
</dbReference>
<dbReference type="OrthoDB" id="6111024at2759"/>
<dbReference type="Pfam" id="PF00057">
    <property type="entry name" value="Ldl_recept_a"/>
    <property type="match status" value="1"/>
</dbReference>
<dbReference type="Proteomes" id="UP000242188">
    <property type="component" value="Unassembled WGS sequence"/>
</dbReference>
<dbReference type="Gene3D" id="4.10.400.10">
    <property type="entry name" value="Low-density Lipoprotein Receptor"/>
    <property type="match status" value="2"/>
</dbReference>
<evidence type="ECO:0000256" key="10">
    <source>
        <dbReference type="SAM" id="SignalP"/>
    </source>
</evidence>
<keyword evidence="8" id="KW-0325">Glycoprotein</keyword>
<feature type="disulfide bond" evidence="9">
    <location>
        <begin position="78"/>
        <end position="90"/>
    </location>
</feature>
<keyword evidence="11" id="KW-0449">Lipoprotein</keyword>
<dbReference type="PANTHER" id="PTHR22722">
    <property type="entry name" value="LOW-DENSITY LIPOPROTEIN RECEPTOR-RELATED PROTEIN 2-RELATED"/>
    <property type="match status" value="1"/>
</dbReference>
<dbReference type="EMBL" id="NEDP02002301">
    <property type="protein sequence ID" value="OWF51259.1"/>
    <property type="molecule type" value="Genomic_DNA"/>
</dbReference>
<evidence type="ECO:0000313" key="12">
    <source>
        <dbReference type="Proteomes" id="UP000242188"/>
    </source>
</evidence>
<dbReference type="GO" id="GO:0016324">
    <property type="term" value="C:apical plasma membrane"/>
    <property type="evidence" value="ECO:0007669"/>
    <property type="project" value="TreeGrafter"/>
</dbReference>
<dbReference type="InterPro" id="IPR023415">
    <property type="entry name" value="LDLR_class-A_CS"/>
</dbReference>
<dbReference type="GO" id="GO:0043235">
    <property type="term" value="C:receptor complex"/>
    <property type="evidence" value="ECO:0007669"/>
    <property type="project" value="TreeGrafter"/>
</dbReference>
<accession>A0A210QRB5</accession>
<evidence type="ECO:0000256" key="3">
    <source>
        <dbReference type="ARBA" id="ARBA00022737"/>
    </source>
</evidence>
<dbReference type="PROSITE" id="PS01209">
    <property type="entry name" value="LDLRA_1"/>
    <property type="match status" value="1"/>
</dbReference>
<dbReference type="InterPro" id="IPR002172">
    <property type="entry name" value="LDrepeatLR_classA_rpt"/>
</dbReference>
<evidence type="ECO:0000256" key="4">
    <source>
        <dbReference type="ARBA" id="ARBA00022989"/>
    </source>
</evidence>
<gene>
    <name evidence="11" type="ORF">KP79_PYT00740</name>
</gene>
<evidence type="ECO:0000256" key="1">
    <source>
        <dbReference type="ARBA" id="ARBA00004167"/>
    </source>
</evidence>
<keyword evidence="10" id="KW-0732">Signal</keyword>
<dbReference type="InterPro" id="IPR036055">
    <property type="entry name" value="LDL_receptor-like_sf"/>
</dbReference>
<keyword evidence="4" id="KW-1133">Transmembrane helix</keyword>
<keyword evidence="2" id="KW-0812">Transmembrane</keyword>
<evidence type="ECO:0000256" key="6">
    <source>
        <dbReference type="ARBA" id="ARBA00023157"/>
    </source>
</evidence>
<dbReference type="PANTHER" id="PTHR22722:SF14">
    <property type="entry name" value="MEGALIN, ISOFORM A"/>
    <property type="match status" value="1"/>
</dbReference>
<evidence type="ECO:0000256" key="2">
    <source>
        <dbReference type="ARBA" id="ARBA00022692"/>
    </source>
</evidence>
<evidence type="ECO:0000256" key="9">
    <source>
        <dbReference type="PROSITE-ProRule" id="PRU00124"/>
    </source>
</evidence>
<dbReference type="STRING" id="6573.A0A210QRB5"/>
<comment type="caution">
    <text evidence="11">The sequence shown here is derived from an EMBL/GenBank/DDBJ whole genome shotgun (WGS) entry which is preliminary data.</text>
</comment>
<comment type="subcellular location">
    <subcellularLocation>
        <location evidence="1">Membrane</location>
        <topology evidence="1">Single-pass membrane protein</topology>
    </subcellularLocation>
</comment>
<dbReference type="PRINTS" id="PR00261">
    <property type="entry name" value="LDLRECEPTOR"/>
</dbReference>
<proteinExistence type="predicted"/>
<feature type="chain" id="PRO_5011990221" evidence="10">
    <location>
        <begin position="26"/>
        <end position="122"/>
    </location>
</feature>
<dbReference type="SUPFAM" id="SSF57424">
    <property type="entry name" value="LDL receptor-like module"/>
    <property type="match status" value="2"/>
</dbReference>
<feature type="signal peptide" evidence="10">
    <location>
        <begin position="1"/>
        <end position="25"/>
    </location>
</feature>
<evidence type="ECO:0000256" key="7">
    <source>
        <dbReference type="ARBA" id="ARBA00023170"/>
    </source>
</evidence>
<dbReference type="CDD" id="cd00112">
    <property type="entry name" value="LDLa"/>
    <property type="match status" value="2"/>
</dbReference>
<evidence type="ECO:0000313" key="11">
    <source>
        <dbReference type="EMBL" id="OWF51259.1"/>
    </source>
</evidence>
<dbReference type="InterPro" id="IPR051221">
    <property type="entry name" value="LDLR-related"/>
</dbReference>
<keyword evidence="6 9" id="KW-1015">Disulfide bond</keyword>
<sequence length="122" mass="13312">MTGIHCRSLSLVLMAGLTFLCLCQTAQIKRVMRRSVTCDRSDFACNGGCIPNSWACDGDPDCSDGEDELPSLCVNRVCPDTYYKCDDTKCIPCEDINDGFPDCIDNSDEENNASCTAPHPTT</sequence>
<organism evidence="11 12">
    <name type="scientific">Mizuhopecten yessoensis</name>
    <name type="common">Japanese scallop</name>
    <name type="synonym">Patinopecten yessoensis</name>
    <dbReference type="NCBI Taxonomy" id="6573"/>
    <lineage>
        <taxon>Eukaryota</taxon>
        <taxon>Metazoa</taxon>
        <taxon>Spiralia</taxon>
        <taxon>Lophotrochozoa</taxon>
        <taxon>Mollusca</taxon>
        <taxon>Bivalvia</taxon>
        <taxon>Autobranchia</taxon>
        <taxon>Pteriomorphia</taxon>
        <taxon>Pectinida</taxon>
        <taxon>Pectinoidea</taxon>
        <taxon>Pectinidae</taxon>
        <taxon>Mizuhopecten</taxon>
    </lineage>
</organism>
<dbReference type="SMART" id="SM00192">
    <property type="entry name" value="LDLa"/>
    <property type="match status" value="2"/>
</dbReference>
<feature type="disulfide bond" evidence="9">
    <location>
        <begin position="85"/>
        <end position="103"/>
    </location>
</feature>
<keyword evidence="5" id="KW-0472">Membrane</keyword>
<evidence type="ECO:0000256" key="8">
    <source>
        <dbReference type="ARBA" id="ARBA00023180"/>
    </source>
</evidence>
<keyword evidence="7 11" id="KW-0675">Receptor</keyword>
<dbReference type="AlphaFoldDB" id="A0A210QRB5"/>
<reference evidence="11 12" key="1">
    <citation type="journal article" date="2017" name="Nat. Ecol. Evol.">
        <title>Scallop genome provides insights into evolution of bilaterian karyotype and development.</title>
        <authorList>
            <person name="Wang S."/>
            <person name="Zhang J."/>
            <person name="Jiao W."/>
            <person name="Li J."/>
            <person name="Xun X."/>
            <person name="Sun Y."/>
            <person name="Guo X."/>
            <person name="Huan P."/>
            <person name="Dong B."/>
            <person name="Zhang L."/>
            <person name="Hu X."/>
            <person name="Sun X."/>
            <person name="Wang J."/>
            <person name="Zhao C."/>
            <person name="Wang Y."/>
            <person name="Wang D."/>
            <person name="Huang X."/>
            <person name="Wang R."/>
            <person name="Lv J."/>
            <person name="Li Y."/>
            <person name="Zhang Z."/>
            <person name="Liu B."/>
            <person name="Lu W."/>
            <person name="Hui Y."/>
            <person name="Liang J."/>
            <person name="Zhou Z."/>
            <person name="Hou R."/>
            <person name="Li X."/>
            <person name="Liu Y."/>
            <person name="Li H."/>
            <person name="Ning X."/>
            <person name="Lin Y."/>
            <person name="Zhao L."/>
            <person name="Xing Q."/>
            <person name="Dou J."/>
            <person name="Li Y."/>
            <person name="Mao J."/>
            <person name="Guo H."/>
            <person name="Dou H."/>
            <person name="Li T."/>
            <person name="Mu C."/>
            <person name="Jiang W."/>
            <person name="Fu Q."/>
            <person name="Fu X."/>
            <person name="Miao Y."/>
            <person name="Liu J."/>
            <person name="Yu Q."/>
            <person name="Li R."/>
            <person name="Liao H."/>
            <person name="Li X."/>
            <person name="Kong Y."/>
            <person name="Jiang Z."/>
            <person name="Chourrout D."/>
            <person name="Li R."/>
            <person name="Bao Z."/>
        </authorList>
    </citation>
    <scope>NUCLEOTIDE SEQUENCE [LARGE SCALE GENOMIC DNA]</scope>
    <source>
        <strain evidence="11 12">PY_sf001</strain>
    </source>
</reference>
<keyword evidence="3" id="KW-0677">Repeat</keyword>
<comment type="caution">
    <text evidence="9">Lacks conserved residue(s) required for the propagation of feature annotation.</text>
</comment>
<protein>
    <submittedName>
        <fullName evidence="11">Very low-density lipoprotein receptor</fullName>
    </submittedName>
</protein>
<evidence type="ECO:0000256" key="5">
    <source>
        <dbReference type="ARBA" id="ARBA00023136"/>
    </source>
</evidence>
<dbReference type="PROSITE" id="PS50068">
    <property type="entry name" value="LDLRA_2"/>
    <property type="match status" value="2"/>
</dbReference>
<dbReference type="GO" id="GO:0042562">
    <property type="term" value="F:hormone binding"/>
    <property type="evidence" value="ECO:0007669"/>
    <property type="project" value="TreeGrafter"/>
</dbReference>
<keyword evidence="12" id="KW-1185">Reference proteome</keyword>